<dbReference type="AlphaFoldDB" id="A0A7R7ZLL1"/>
<evidence type="ECO:0000259" key="5">
    <source>
        <dbReference type="Pfam" id="PF07992"/>
    </source>
</evidence>
<keyword evidence="7" id="KW-1185">Reference proteome</keyword>
<dbReference type="Proteomes" id="UP000637239">
    <property type="component" value="Chromosome 2"/>
</dbReference>
<dbReference type="InterPro" id="IPR036188">
    <property type="entry name" value="FAD/NAD-bd_sf"/>
</dbReference>
<dbReference type="GO" id="GO:0005737">
    <property type="term" value="C:cytoplasm"/>
    <property type="evidence" value="ECO:0007669"/>
    <property type="project" value="TreeGrafter"/>
</dbReference>
<keyword evidence="2" id="KW-0285">Flavoprotein</keyword>
<gene>
    <name evidence="6" type="ORF">ACHE_20690S</name>
</gene>
<evidence type="ECO:0000313" key="7">
    <source>
        <dbReference type="Proteomes" id="UP000637239"/>
    </source>
</evidence>
<feature type="domain" description="FAD/NAD(P)-binding" evidence="5">
    <location>
        <begin position="5"/>
        <end position="310"/>
    </location>
</feature>
<dbReference type="EMBL" id="AP024417">
    <property type="protein sequence ID" value="BCR85232.1"/>
    <property type="molecule type" value="Genomic_DNA"/>
</dbReference>
<evidence type="ECO:0000313" key="6">
    <source>
        <dbReference type="EMBL" id="BCR85232.1"/>
    </source>
</evidence>
<keyword evidence="4" id="KW-0560">Oxidoreductase</keyword>
<dbReference type="GeneID" id="66979591"/>
<proteinExistence type="inferred from homology"/>
<organism evidence="6 7">
    <name type="scientific">Aspergillus chevalieri</name>
    <name type="common">Eurotium chevalieri</name>
    <dbReference type="NCBI Taxonomy" id="182096"/>
    <lineage>
        <taxon>Eukaryota</taxon>
        <taxon>Fungi</taxon>
        <taxon>Dikarya</taxon>
        <taxon>Ascomycota</taxon>
        <taxon>Pezizomycotina</taxon>
        <taxon>Eurotiomycetes</taxon>
        <taxon>Eurotiomycetidae</taxon>
        <taxon>Eurotiales</taxon>
        <taxon>Aspergillaceae</taxon>
        <taxon>Aspergillus</taxon>
        <taxon>Aspergillus subgen. Aspergillus</taxon>
    </lineage>
</organism>
<protein>
    <recommendedName>
        <fullName evidence="5">FAD/NAD(P)-binding domain-containing protein</fullName>
    </recommendedName>
</protein>
<reference evidence="6" key="2">
    <citation type="submission" date="2021-02" db="EMBL/GenBank/DDBJ databases">
        <title>Aspergillus chevalieri M1 genome sequence.</title>
        <authorList>
            <person name="Kadooka C."/>
            <person name="Mori K."/>
            <person name="Futagami T."/>
        </authorList>
    </citation>
    <scope>NUCLEOTIDE SEQUENCE</scope>
    <source>
        <strain evidence="6">M1</strain>
    </source>
</reference>
<dbReference type="PRINTS" id="PR00411">
    <property type="entry name" value="PNDRDTASEI"/>
</dbReference>
<dbReference type="GO" id="GO:0004174">
    <property type="term" value="F:electron-transferring-flavoprotein dehydrogenase activity"/>
    <property type="evidence" value="ECO:0007669"/>
    <property type="project" value="TreeGrafter"/>
</dbReference>
<sequence>MASKTIVIIGASFAGIPTAHALLKDVPSTKVILINPSKKFFFNIAAPRIIARPKAFRPEQYLLSIEKQFSHYSQDAFEFVLGLATSINIDTKTVTVNNERVITFDYLVIATGSTTHSMTDTNSIPIPFKQPASDDTQVLIEKAQDHISRANRVIIGGAGPIGVEVAGEIAEAAEERGAHVTVTLISATDRVLSMLKPRASEVAEQQLRHKNVEIIRSARVTSVSQSVDSSTWTVTLHNGETLQADAYIPTTGVVPNNSFIPQELLDMQGWVKVDAELRVQGRNGKKLPIFAAGDITHNSMRLSFKAAEQAAIVAANLKAEVCQKGQKRMYDQGSNMMMIVPIGASGGSGQIFGWTPWNMLVKFIKSKDFFIARAESMIAAK</sequence>
<reference evidence="6" key="1">
    <citation type="submission" date="2021-01" db="EMBL/GenBank/DDBJ databases">
        <authorList>
            <consortium name="Aspergillus chevalieri M1 genome sequencing consortium"/>
            <person name="Kazuki M."/>
            <person name="Futagami T."/>
        </authorList>
    </citation>
    <scope>NUCLEOTIDE SEQUENCE</scope>
    <source>
        <strain evidence="6">M1</strain>
    </source>
</reference>
<comment type="similarity">
    <text evidence="1">Belongs to the FAD-dependent oxidoreductase family.</text>
</comment>
<dbReference type="RefSeq" id="XP_043133754.1">
    <property type="nucleotide sequence ID" value="XM_043285021.1"/>
</dbReference>
<dbReference type="InterPro" id="IPR023753">
    <property type="entry name" value="FAD/NAD-binding_dom"/>
</dbReference>
<dbReference type="PRINTS" id="PR00368">
    <property type="entry name" value="FADPNR"/>
</dbReference>
<dbReference type="SUPFAM" id="SSF51905">
    <property type="entry name" value="FAD/NAD(P)-binding domain"/>
    <property type="match status" value="1"/>
</dbReference>
<dbReference type="KEGG" id="ache:ACHE_20690S"/>
<evidence type="ECO:0000256" key="4">
    <source>
        <dbReference type="ARBA" id="ARBA00023002"/>
    </source>
</evidence>
<keyword evidence="3" id="KW-0274">FAD</keyword>
<accession>A0A7R7ZLL1</accession>
<evidence type="ECO:0000256" key="1">
    <source>
        <dbReference type="ARBA" id="ARBA00006442"/>
    </source>
</evidence>
<dbReference type="Pfam" id="PF07992">
    <property type="entry name" value="Pyr_redox_2"/>
    <property type="match status" value="1"/>
</dbReference>
<evidence type="ECO:0000256" key="2">
    <source>
        <dbReference type="ARBA" id="ARBA00022630"/>
    </source>
</evidence>
<dbReference type="PANTHER" id="PTHR43735:SF3">
    <property type="entry name" value="FERROPTOSIS SUPPRESSOR PROTEIN 1"/>
    <property type="match status" value="1"/>
</dbReference>
<dbReference type="PANTHER" id="PTHR43735">
    <property type="entry name" value="APOPTOSIS-INDUCING FACTOR 1"/>
    <property type="match status" value="1"/>
</dbReference>
<evidence type="ECO:0000256" key="3">
    <source>
        <dbReference type="ARBA" id="ARBA00022827"/>
    </source>
</evidence>
<name>A0A7R7ZLL1_ASPCH</name>
<dbReference type="Gene3D" id="3.50.50.100">
    <property type="match status" value="1"/>
</dbReference>
<dbReference type="GO" id="GO:0050660">
    <property type="term" value="F:flavin adenine dinucleotide binding"/>
    <property type="evidence" value="ECO:0007669"/>
    <property type="project" value="TreeGrafter"/>
</dbReference>